<evidence type="ECO:0000313" key="3">
    <source>
        <dbReference type="EMBL" id="SDI80544.1"/>
    </source>
</evidence>
<sequence>MAQPGDRRGVAFAAIVVVIAAVGIYLTMWPDSGEEPEAGPVPSAVATAPAPSSTPLATASAAPFDVYSYLPLNREQLAAAADLAERFTAVYGTFRYDEDPAAYAQRLKAYTTAELGGILTRTMTSAGTVEQNRNDEIVSTATGKVKEIRQIDKSSVVFVVTENRQVTAKSGNQQVTDDLAVTVSQLGTDWRIFEVLPATQGQDGDPG</sequence>
<protein>
    <recommendedName>
        <fullName evidence="5">Mce-associated membrane protein</fullName>
    </recommendedName>
</protein>
<name>A0A1G8NJY2_9ACTN</name>
<dbReference type="Proteomes" id="UP000199202">
    <property type="component" value="Unassembled WGS sequence"/>
</dbReference>
<dbReference type="EMBL" id="FNDJ01000007">
    <property type="protein sequence ID" value="SDI80544.1"/>
    <property type="molecule type" value="Genomic_DNA"/>
</dbReference>
<reference evidence="3 4" key="1">
    <citation type="submission" date="2016-10" db="EMBL/GenBank/DDBJ databases">
        <authorList>
            <person name="de Groot N.N."/>
        </authorList>
    </citation>
    <scope>NUCLEOTIDE SEQUENCE [LARGE SCALE GENOMIC DNA]</scope>
    <source>
        <strain evidence="3 4">CGMCC 4.6533</strain>
    </source>
</reference>
<feature type="region of interest" description="Disordered" evidence="1">
    <location>
        <begin position="36"/>
        <end position="56"/>
    </location>
</feature>
<evidence type="ECO:0000256" key="2">
    <source>
        <dbReference type="SAM" id="Phobius"/>
    </source>
</evidence>
<feature type="transmembrane region" description="Helical" evidence="2">
    <location>
        <begin position="9"/>
        <end position="29"/>
    </location>
</feature>
<accession>A0A1G8NJY2</accession>
<evidence type="ECO:0008006" key="5">
    <source>
        <dbReference type="Google" id="ProtNLM"/>
    </source>
</evidence>
<keyword evidence="2" id="KW-0472">Membrane</keyword>
<feature type="compositionally biased region" description="Low complexity" evidence="1">
    <location>
        <begin position="40"/>
        <end position="56"/>
    </location>
</feature>
<keyword evidence="2" id="KW-0812">Transmembrane</keyword>
<dbReference type="STRING" id="633440.SAMN05421869_107147"/>
<keyword evidence="4" id="KW-1185">Reference proteome</keyword>
<keyword evidence="2" id="KW-1133">Transmembrane helix</keyword>
<organism evidence="3 4">
    <name type="scientific">Nonomuraea jiangxiensis</name>
    <dbReference type="NCBI Taxonomy" id="633440"/>
    <lineage>
        <taxon>Bacteria</taxon>
        <taxon>Bacillati</taxon>
        <taxon>Actinomycetota</taxon>
        <taxon>Actinomycetes</taxon>
        <taxon>Streptosporangiales</taxon>
        <taxon>Streptosporangiaceae</taxon>
        <taxon>Nonomuraea</taxon>
    </lineage>
</organism>
<dbReference type="OrthoDB" id="3542492at2"/>
<dbReference type="AlphaFoldDB" id="A0A1G8NJY2"/>
<evidence type="ECO:0000313" key="4">
    <source>
        <dbReference type="Proteomes" id="UP000199202"/>
    </source>
</evidence>
<evidence type="ECO:0000256" key="1">
    <source>
        <dbReference type="SAM" id="MobiDB-lite"/>
    </source>
</evidence>
<gene>
    <name evidence="3" type="ORF">SAMN05421869_107147</name>
</gene>
<dbReference type="RefSeq" id="WP_090932350.1">
    <property type="nucleotide sequence ID" value="NZ_FNDJ01000007.1"/>
</dbReference>
<proteinExistence type="predicted"/>